<reference evidence="2" key="1">
    <citation type="submission" date="2023-07" db="EMBL/GenBank/DDBJ databases">
        <title>Sorghum-associated microbial communities from plants grown in Nebraska, USA.</title>
        <authorList>
            <person name="Schachtman D."/>
        </authorList>
    </citation>
    <scope>NUCLEOTIDE SEQUENCE</scope>
    <source>
        <strain evidence="2">BE261</strain>
    </source>
</reference>
<dbReference type="Proteomes" id="UP001262032">
    <property type="component" value="Unassembled WGS sequence"/>
</dbReference>
<comment type="caution">
    <text evidence="2">The sequence shown here is derived from an EMBL/GenBank/DDBJ whole genome shotgun (WGS) entry which is preliminary data.</text>
</comment>
<organism evidence="2 3">
    <name type="scientific">Pseudarthrobacter oxydans</name>
    <name type="common">Arthrobacter oxydans</name>
    <dbReference type="NCBI Taxonomy" id="1671"/>
    <lineage>
        <taxon>Bacteria</taxon>
        <taxon>Bacillati</taxon>
        <taxon>Actinomycetota</taxon>
        <taxon>Actinomycetes</taxon>
        <taxon>Micrococcales</taxon>
        <taxon>Micrococcaceae</taxon>
        <taxon>Pseudarthrobacter</taxon>
    </lineage>
</organism>
<name>A0AAW8N8X0_PSEOX</name>
<evidence type="ECO:0000313" key="2">
    <source>
        <dbReference type="EMBL" id="MDR7163241.1"/>
    </source>
</evidence>
<feature type="region of interest" description="Disordered" evidence="1">
    <location>
        <begin position="1"/>
        <end position="26"/>
    </location>
</feature>
<evidence type="ECO:0000313" key="3">
    <source>
        <dbReference type="Proteomes" id="UP001262032"/>
    </source>
</evidence>
<protein>
    <submittedName>
        <fullName evidence="2">Uncharacterized protein</fullName>
    </submittedName>
</protein>
<gene>
    <name evidence="2" type="ORF">J2X12_001254</name>
</gene>
<dbReference type="AlphaFoldDB" id="A0AAW8N8X0"/>
<dbReference type="EMBL" id="JAVDWN010000003">
    <property type="protein sequence ID" value="MDR7163241.1"/>
    <property type="molecule type" value="Genomic_DNA"/>
</dbReference>
<sequence>MTQMATGRRGHQLKVSRPGTANAVQQNDPLDHLYTGAPLSFEDAGAPVSFADSGAAAGPVLAAATGAADGEDYVSAVWRTSSYLETVQWELDVAHESLRQAIKQAASHGVDQGALLQAANMTPEELAAALLDSPPAFPAAT</sequence>
<proteinExistence type="predicted"/>
<accession>A0AAW8N8X0</accession>
<evidence type="ECO:0000256" key="1">
    <source>
        <dbReference type="SAM" id="MobiDB-lite"/>
    </source>
</evidence>